<dbReference type="Proteomes" id="UP000191691">
    <property type="component" value="Unassembled WGS sequence"/>
</dbReference>
<dbReference type="InterPro" id="IPR050987">
    <property type="entry name" value="AtrR-like"/>
</dbReference>
<evidence type="ECO:0000256" key="2">
    <source>
        <dbReference type="SAM" id="MobiDB-lite"/>
    </source>
</evidence>
<dbReference type="CDD" id="cd12148">
    <property type="entry name" value="fungal_TF_MHR"/>
    <property type="match status" value="1"/>
</dbReference>
<feature type="domain" description="Xylanolytic transcriptional activator regulatory" evidence="3">
    <location>
        <begin position="172"/>
        <end position="241"/>
    </location>
</feature>
<sequence length="707" mass="80219">MPHEERNGAMLGQSSFTAHSTFAIDLAHTVVGSRRPAGSNQEIETLLDTLRHIGTAFSERHDSSTRLFPLLTASASLGYQMPPLEAAVKILRRSQDFIIVNAALHYLASDTDTRRTGVEESDEQNTLGLMCQKNVEIALSKLTLYIQPSYDMTLALVLGVTYAIHVCNPSLAGVLVSAAYQCSYSLGFHRRLNGSDEPKQKQFLFWMIYFFEKSLSVRLGRSSFILDRDIEDPLPEDLQTLNPHVTAYVYQLVRLAGLAGSIYEELYSPQALGASEDVRTRRALELSLKLHEYHTEARDANQLWAQATSNVHEKKQIQFTAASDEVLRLSILTLIYRAMPPDPGSRTTFGPECITSARCALEAHKAIVRDFGMHESSLLLSVYVNWTILFTPFTPFIVLFCHCIETRDKEDLSQMHTFLKSIECTCQHSSTIAKHHHLFSVFYNIAVRYTELGFLSSGMEEEQIRLRSEVDAHLSALGLQPHLAYTSQNPQGNGLTSDPPADDDEDKETQYDEELTTLLRQYSAAEYNFYLAETMIPTGPIKQSYETLRQNPTWYLREELVDDCVKRRGCCSRNCGCCQIRHETTERSRGLGHCTPTCGCCSIERGIEHTAEERQGFVDDFKKRMYADNPACVIQMAEAFFLPPLVEKTQQEPQERPQEKTQEETQKETQEKPQENPHENPQQNPKEKRTQCQGGKKQWWKQIFTNG</sequence>
<dbReference type="EMBL" id="MOOB01000013">
    <property type="protein sequence ID" value="OQE89758.1"/>
    <property type="molecule type" value="Genomic_DNA"/>
</dbReference>
<reference evidence="5" key="1">
    <citation type="journal article" date="2017" name="Nat. Microbiol.">
        <title>Global analysis of biosynthetic gene clusters reveals vast potential of secondary metabolite production in Penicillium species.</title>
        <authorList>
            <person name="Nielsen J.C."/>
            <person name="Grijseels S."/>
            <person name="Prigent S."/>
            <person name="Ji B."/>
            <person name="Dainat J."/>
            <person name="Nielsen K.F."/>
            <person name="Frisvad J.C."/>
            <person name="Workman M."/>
            <person name="Nielsen J."/>
        </authorList>
    </citation>
    <scope>NUCLEOTIDE SEQUENCE [LARGE SCALE GENOMIC DNA]</scope>
    <source>
        <strain evidence="5">IBT 13039</strain>
    </source>
</reference>
<feature type="compositionally biased region" description="Acidic residues" evidence="2">
    <location>
        <begin position="500"/>
        <end position="511"/>
    </location>
</feature>
<accession>A0A1V6YR31</accession>
<feature type="region of interest" description="Disordered" evidence="2">
    <location>
        <begin position="648"/>
        <end position="707"/>
    </location>
</feature>
<proteinExistence type="predicted"/>
<dbReference type="Pfam" id="PF04082">
    <property type="entry name" value="Fungal_trans"/>
    <property type="match status" value="1"/>
</dbReference>
<dbReference type="GO" id="GO:0006351">
    <property type="term" value="P:DNA-templated transcription"/>
    <property type="evidence" value="ECO:0007669"/>
    <property type="project" value="InterPro"/>
</dbReference>
<organism evidence="4 5">
    <name type="scientific">Penicillium nalgiovense</name>
    <dbReference type="NCBI Taxonomy" id="60175"/>
    <lineage>
        <taxon>Eukaryota</taxon>
        <taxon>Fungi</taxon>
        <taxon>Dikarya</taxon>
        <taxon>Ascomycota</taxon>
        <taxon>Pezizomycotina</taxon>
        <taxon>Eurotiomycetes</taxon>
        <taxon>Eurotiomycetidae</taxon>
        <taxon>Eurotiales</taxon>
        <taxon>Aspergillaceae</taxon>
        <taxon>Penicillium</taxon>
    </lineage>
</organism>
<feature type="compositionally biased region" description="Basic and acidic residues" evidence="2">
    <location>
        <begin position="649"/>
        <end position="678"/>
    </location>
</feature>
<feature type="compositionally biased region" description="Polar residues" evidence="2">
    <location>
        <begin position="485"/>
        <end position="496"/>
    </location>
</feature>
<evidence type="ECO:0000256" key="1">
    <source>
        <dbReference type="ARBA" id="ARBA00023242"/>
    </source>
</evidence>
<comment type="caution">
    <text evidence="4">The sequence shown here is derived from an EMBL/GenBank/DDBJ whole genome shotgun (WGS) entry which is preliminary data.</text>
</comment>
<dbReference type="InterPro" id="IPR007219">
    <property type="entry name" value="XnlR_reg_dom"/>
</dbReference>
<gene>
    <name evidence="4" type="ORF">PENNAL_c0013G09364</name>
</gene>
<evidence type="ECO:0000313" key="4">
    <source>
        <dbReference type="EMBL" id="OQE89758.1"/>
    </source>
</evidence>
<name>A0A1V6YR31_PENNA</name>
<dbReference type="STRING" id="60175.A0A1V6YR31"/>
<keyword evidence="5" id="KW-1185">Reference proteome</keyword>
<dbReference type="AlphaFoldDB" id="A0A1V6YR31"/>
<feature type="region of interest" description="Disordered" evidence="2">
    <location>
        <begin position="484"/>
        <end position="511"/>
    </location>
</feature>
<dbReference type="PANTHER" id="PTHR46910">
    <property type="entry name" value="TRANSCRIPTION FACTOR PDR1"/>
    <property type="match status" value="1"/>
</dbReference>
<dbReference type="PANTHER" id="PTHR46910:SF5">
    <property type="entry name" value="ZN(II)2CYS6 TRANSCRIPTION FACTOR (EUROFUNG)"/>
    <property type="match status" value="1"/>
</dbReference>
<dbReference type="GO" id="GO:0008270">
    <property type="term" value="F:zinc ion binding"/>
    <property type="evidence" value="ECO:0007669"/>
    <property type="project" value="InterPro"/>
</dbReference>
<dbReference type="GO" id="GO:0003700">
    <property type="term" value="F:DNA-binding transcription factor activity"/>
    <property type="evidence" value="ECO:0007669"/>
    <property type="project" value="InterPro"/>
</dbReference>
<dbReference type="GO" id="GO:0003677">
    <property type="term" value="F:DNA binding"/>
    <property type="evidence" value="ECO:0007669"/>
    <property type="project" value="InterPro"/>
</dbReference>
<evidence type="ECO:0000259" key="3">
    <source>
        <dbReference type="SMART" id="SM00906"/>
    </source>
</evidence>
<protein>
    <recommendedName>
        <fullName evidence="3">Xylanolytic transcriptional activator regulatory domain-containing protein</fullName>
    </recommendedName>
</protein>
<evidence type="ECO:0000313" key="5">
    <source>
        <dbReference type="Proteomes" id="UP000191691"/>
    </source>
</evidence>
<keyword evidence="1" id="KW-0539">Nucleus</keyword>
<dbReference type="SMART" id="SM00906">
    <property type="entry name" value="Fungal_trans"/>
    <property type="match status" value="1"/>
</dbReference>
<feature type="compositionally biased region" description="Low complexity" evidence="2">
    <location>
        <begin position="693"/>
        <end position="707"/>
    </location>
</feature>